<organism evidence="3 4">
    <name type="scientific">Streptomyces hoynatensis</name>
    <dbReference type="NCBI Taxonomy" id="1141874"/>
    <lineage>
        <taxon>Bacteria</taxon>
        <taxon>Bacillati</taxon>
        <taxon>Actinomycetota</taxon>
        <taxon>Actinomycetes</taxon>
        <taxon>Kitasatosporales</taxon>
        <taxon>Streptomycetaceae</taxon>
        <taxon>Streptomyces</taxon>
    </lineage>
</organism>
<feature type="compositionally biased region" description="Low complexity" evidence="1">
    <location>
        <begin position="1"/>
        <end position="10"/>
    </location>
</feature>
<dbReference type="Proteomes" id="UP000272474">
    <property type="component" value="Unassembled WGS sequence"/>
</dbReference>
<sequence>MSNDQPGPYGQQPPPGPPPGGPGPYGPPQGQQPGGPSPYAPQGGAPGGSGFGPPAQGGASPAPAGAWGPQPHGQPPAQPPAGPPAPPQGGGGGGGGRRTGIVVAAVVALAAVVGGAIFLLGGDGDDEESGANGDAGTPGGGSAGSYTLVLPETSGDFTLAEPAQNVSDLDPEELAALGLADANGTSGTYLGGVTPEEAAQLSGPQDLGDRQLTSMNVIGLWGEVGDPESAMDAAFAYGAEQALSQQSGLALQGEPQRVTPDGLPDGVVMQCQLAAGQNQGVDITVPICAWADSSTMALTVSLRQTAEGPTPVDMEEAAAATAQLRADSLQEAGQ</sequence>
<keyword evidence="4" id="KW-1185">Reference proteome</keyword>
<comment type="caution">
    <text evidence="3">The sequence shown here is derived from an EMBL/GenBank/DDBJ whole genome shotgun (WGS) entry which is preliminary data.</text>
</comment>
<evidence type="ECO:0000313" key="4">
    <source>
        <dbReference type="Proteomes" id="UP000272474"/>
    </source>
</evidence>
<protein>
    <submittedName>
        <fullName evidence="3">Uncharacterized protein</fullName>
    </submittedName>
</protein>
<proteinExistence type="predicted"/>
<dbReference type="OrthoDB" id="4350888at2"/>
<name>A0A3A9YNU4_9ACTN</name>
<keyword evidence="2" id="KW-0472">Membrane</keyword>
<reference evidence="3 4" key="1">
    <citation type="journal article" date="2014" name="Int. J. Syst. Evol. Microbiol.">
        <title>Streptomyces hoynatensis sp. nov., isolated from deep marine sediment.</title>
        <authorList>
            <person name="Veyisoglu A."/>
            <person name="Sahin N."/>
        </authorList>
    </citation>
    <scope>NUCLEOTIDE SEQUENCE [LARGE SCALE GENOMIC DNA]</scope>
    <source>
        <strain evidence="3 4">KCTC 29097</strain>
    </source>
</reference>
<evidence type="ECO:0000313" key="3">
    <source>
        <dbReference type="EMBL" id="RKN37649.1"/>
    </source>
</evidence>
<feature type="compositionally biased region" description="Low complexity" evidence="1">
    <location>
        <begin position="52"/>
        <end position="71"/>
    </location>
</feature>
<evidence type="ECO:0000256" key="2">
    <source>
        <dbReference type="SAM" id="Phobius"/>
    </source>
</evidence>
<feature type="compositionally biased region" description="Pro residues" evidence="1">
    <location>
        <begin position="72"/>
        <end position="87"/>
    </location>
</feature>
<feature type="region of interest" description="Disordered" evidence="1">
    <location>
        <begin position="1"/>
        <end position="96"/>
    </location>
</feature>
<dbReference type="RefSeq" id="WP_120684458.1">
    <property type="nucleotide sequence ID" value="NZ_RBAL01000023.1"/>
</dbReference>
<gene>
    <name evidence="3" type="ORF">D7294_27345</name>
</gene>
<feature type="compositionally biased region" description="Pro residues" evidence="1">
    <location>
        <begin position="11"/>
        <end position="27"/>
    </location>
</feature>
<keyword evidence="2" id="KW-1133">Transmembrane helix</keyword>
<dbReference type="EMBL" id="RBAL01000023">
    <property type="protein sequence ID" value="RKN37649.1"/>
    <property type="molecule type" value="Genomic_DNA"/>
</dbReference>
<keyword evidence="2" id="KW-0812">Transmembrane</keyword>
<feature type="transmembrane region" description="Helical" evidence="2">
    <location>
        <begin position="101"/>
        <end position="121"/>
    </location>
</feature>
<accession>A0A3A9YNU4</accession>
<evidence type="ECO:0000256" key="1">
    <source>
        <dbReference type="SAM" id="MobiDB-lite"/>
    </source>
</evidence>
<dbReference type="AlphaFoldDB" id="A0A3A9YNU4"/>